<dbReference type="InterPro" id="IPR051358">
    <property type="entry name" value="TF_AMS/ICE1/BHLH6-like"/>
</dbReference>
<keyword evidence="2" id="KW-0238">DNA-binding</keyword>
<reference evidence="5" key="1">
    <citation type="submission" date="2013-07" db="EMBL/GenBank/DDBJ databases">
        <title>The genome of Eucalyptus grandis.</title>
        <authorList>
            <person name="Schmutz J."/>
            <person name="Hayes R."/>
            <person name="Myburg A."/>
            <person name="Tuskan G."/>
            <person name="Grattapaglia D."/>
            <person name="Rokhsar D.S."/>
        </authorList>
    </citation>
    <scope>NUCLEOTIDE SEQUENCE</scope>
    <source>
        <tissue evidence="5">Leaf extractions</tissue>
    </source>
</reference>
<accession>A0A059CDT4</accession>
<keyword evidence="3" id="KW-0539">Nucleus</keyword>
<evidence type="ECO:0000256" key="3">
    <source>
        <dbReference type="ARBA" id="ARBA00023242"/>
    </source>
</evidence>
<name>A0A059CDT4_EUCGR</name>
<dbReference type="InParanoid" id="A0A059CDT4"/>
<evidence type="ECO:0000256" key="2">
    <source>
        <dbReference type="ARBA" id="ARBA00023125"/>
    </source>
</evidence>
<proteinExistence type="predicted"/>
<dbReference type="InterPro" id="IPR054502">
    <property type="entry name" value="bHLH-TF_ACT-like_plant"/>
</dbReference>
<dbReference type="EMBL" id="KK198756">
    <property type="protein sequence ID" value="KCW76095.1"/>
    <property type="molecule type" value="Genomic_DNA"/>
</dbReference>
<dbReference type="Gramene" id="KCW76095">
    <property type="protein sequence ID" value="KCW76095"/>
    <property type="gene ID" value="EUGRSUZ_D00475"/>
</dbReference>
<protein>
    <recommendedName>
        <fullName evidence="4">Plant bHLH transcription factor ACT-like domain-containing protein</fullName>
    </recommendedName>
</protein>
<dbReference type="eggNOG" id="ENOG502S39T">
    <property type="taxonomic scope" value="Eukaryota"/>
</dbReference>
<dbReference type="GO" id="GO:0003700">
    <property type="term" value="F:DNA-binding transcription factor activity"/>
    <property type="evidence" value="ECO:0000318"/>
    <property type="project" value="GO_Central"/>
</dbReference>
<evidence type="ECO:0000259" key="4">
    <source>
        <dbReference type="Pfam" id="PF22754"/>
    </source>
</evidence>
<dbReference type="PANTHER" id="PTHR31945">
    <property type="entry name" value="TRANSCRIPTION FACTOR SCREAM2-RELATED"/>
    <property type="match status" value="1"/>
</dbReference>
<organism evidence="5">
    <name type="scientific">Eucalyptus grandis</name>
    <name type="common">Flooded gum</name>
    <dbReference type="NCBI Taxonomy" id="71139"/>
    <lineage>
        <taxon>Eukaryota</taxon>
        <taxon>Viridiplantae</taxon>
        <taxon>Streptophyta</taxon>
        <taxon>Embryophyta</taxon>
        <taxon>Tracheophyta</taxon>
        <taxon>Spermatophyta</taxon>
        <taxon>Magnoliopsida</taxon>
        <taxon>eudicotyledons</taxon>
        <taxon>Gunneridae</taxon>
        <taxon>Pentapetalae</taxon>
        <taxon>rosids</taxon>
        <taxon>malvids</taxon>
        <taxon>Myrtales</taxon>
        <taxon>Myrtaceae</taxon>
        <taxon>Myrtoideae</taxon>
        <taxon>Eucalypteae</taxon>
        <taxon>Eucalyptus</taxon>
    </lineage>
</organism>
<dbReference type="AlphaFoldDB" id="A0A059CDT4"/>
<dbReference type="STRING" id="71139.A0A059CDT4"/>
<feature type="domain" description="Plant bHLH transcription factor ACT-like" evidence="4">
    <location>
        <begin position="91"/>
        <end position="165"/>
    </location>
</feature>
<dbReference type="GO" id="GO:0006355">
    <property type="term" value="P:regulation of DNA-templated transcription"/>
    <property type="evidence" value="ECO:0000318"/>
    <property type="project" value="GO_Central"/>
</dbReference>
<comment type="subcellular location">
    <subcellularLocation>
        <location evidence="1">Nucleus</location>
    </subcellularLocation>
</comment>
<gene>
    <name evidence="5" type="ORF">EUGRSUZ_D00475</name>
</gene>
<dbReference type="GO" id="GO:0043565">
    <property type="term" value="F:sequence-specific DNA binding"/>
    <property type="evidence" value="ECO:0000318"/>
    <property type="project" value="GO_Central"/>
</dbReference>
<dbReference type="KEGG" id="egr:104440887"/>
<dbReference type="Pfam" id="PF22754">
    <property type="entry name" value="bHLH-TF_ACT-like_plant"/>
    <property type="match status" value="1"/>
</dbReference>
<dbReference type="PANTHER" id="PTHR31945:SF27">
    <property type="entry name" value="TRANSCRIPTION FACTOR BHLH35-LIKE PROTEIN"/>
    <property type="match status" value="1"/>
</dbReference>
<dbReference type="OrthoDB" id="1057417at2759"/>
<sequence>MANNTHRIRKKLANNTHRIRKRFALRRRKLQILQILANSKSVRKSSLVSDYLTNICKLKLKLEAIRREYSNLIAVKKRCLLLLENMREPKVKVQKIGDKFEVKVECERREDGLVSILEVLEEMGLDVLQATVSCDHFFSMEALVVAQDQALEASDVAQAILKAIEKQVGEDLVT</sequence>
<evidence type="ECO:0000313" key="5">
    <source>
        <dbReference type="EMBL" id="KCW76095.1"/>
    </source>
</evidence>
<dbReference type="OMA" id="EMCLNVQ"/>
<dbReference type="GO" id="GO:0005634">
    <property type="term" value="C:nucleus"/>
    <property type="evidence" value="ECO:0000318"/>
    <property type="project" value="GO_Central"/>
</dbReference>
<evidence type="ECO:0000256" key="1">
    <source>
        <dbReference type="ARBA" id="ARBA00004123"/>
    </source>
</evidence>